<dbReference type="RefSeq" id="WP_125246201.1">
    <property type="nucleotide sequence ID" value="NZ_RSEB01000001.1"/>
</dbReference>
<gene>
    <name evidence="2" type="ORF">EIW28_02900</name>
</gene>
<sequence>MSRNPSTPQPKPNRSESAVILSFTLAAILLAYAIVLLDAAGPARDAVAEILKHGDDFGVNYLPDLDFIVGVRFVFSGVLYLVLAVAFAALAVASRIGPRWSVVALGVFCMVGTLVVLYLTVAQGLSRSFVGYELTRMLHSAAPPWVALTDGMPALTTLFGLPLVGILLIRQHLRNADLSHRIAP</sequence>
<accession>A0A426V489</accession>
<keyword evidence="1" id="KW-0472">Membrane</keyword>
<dbReference type="AlphaFoldDB" id="A0A426V489"/>
<feature type="transmembrane region" description="Helical" evidence="1">
    <location>
        <begin position="69"/>
        <end position="93"/>
    </location>
</feature>
<dbReference type="Proteomes" id="UP000277256">
    <property type="component" value="Unassembled WGS sequence"/>
</dbReference>
<feature type="transmembrane region" description="Helical" evidence="1">
    <location>
        <begin position="100"/>
        <end position="125"/>
    </location>
</feature>
<dbReference type="OrthoDB" id="9837165at2"/>
<organism evidence="2 3">
    <name type="scientific">Glycomyces terrestris</name>
    <dbReference type="NCBI Taxonomy" id="2493553"/>
    <lineage>
        <taxon>Bacteria</taxon>
        <taxon>Bacillati</taxon>
        <taxon>Actinomycetota</taxon>
        <taxon>Actinomycetes</taxon>
        <taxon>Glycomycetales</taxon>
        <taxon>Glycomycetaceae</taxon>
        <taxon>Glycomyces</taxon>
    </lineage>
</organism>
<dbReference type="EMBL" id="RSEB01000001">
    <property type="protein sequence ID" value="RRS01724.1"/>
    <property type="molecule type" value="Genomic_DNA"/>
</dbReference>
<feature type="transmembrane region" description="Helical" evidence="1">
    <location>
        <begin position="145"/>
        <end position="169"/>
    </location>
</feature>
<keyword evidence="3" id="KW-1185">Reference proteome</keyword>
<comment type="caution">
    <text evidence="2">The sequence shown here is derived from an EMBL/GenBank/DDBJ whole genome shotgun (WGS) entry which is preliminary data.</text>
</comment>
<keyword evidence="1" id="KW-0812">Transmembrane</keyword>
<reference evidence="2 3" key="1">
    <citation type="submission" date="2018-12" db="EMBL/GenBank/DDBJ databases">
        <title>Glycomyces sp. YIM 121974 draft genome.</title>
        <authorList>
            <person name="Li Q."/>
        </authorList>
    </citation>
    <scope>NUCLEOTIDE SEQUENCE [LARGE SCALE GENOMIC DNA]</scope>
    <source>
        <strain evidence="2 3">YIM 121974</strain>
    </source>
</reference>
<evidence type="ECO:0000256" key="1">
    <source>
        <dbReference type="SAM" id="Phobius"/>
    </source>
</evidence>
<proteinExistence type="predicted"/>
<keyword evidence="1" id="KW-1133">Transmembrane helix</keyword>
<name>A0A426V489_9ACTN</name>
<evidence type="ECO:0000313" key="3">
    <source>
        <dbReference type="Proteomes" id="UP000277256"/>
    </source>
</evidence>
<evidence type="ECO:0000313" key="2">
    <source>
        <dbReference type="EMBL" id="RRS01724.1"/>
    </source>
</evidence>
<protein>
    <submittedName>
        <fullName evidence="2">Uncharacterized protein</fullName>
    </submittedName>
</protein>